<comment type="caution">
    <text evidence="1">The sequence shown here is derived from an EMBL/GenBank/DDBJ whole genome shotgun (WGS) entry which is preliminary data.</text>
</comment>
<name>A0A4Q8BFR1_9ACTN</name>
<reference evidence="1 2" key="1">
    <citation type="submission" date="2019-02" db="EMBL/GenBank/DDBJ databases">
        <title>Sequencing the genomes of 1000 actinobacteria strains.</title>
        <authorList>
            <person name="Klenk H.-P."/>
        </authorList>
    </citation>
    <scope>NUCLEOTIDE SEQUENCE [LARGE SCALE GENOMIC DNA]</scope>
    <source>
        <strain evidence="1 2">DSM 45612</strain>
    </source>
</reference>
<proteinExistence type="predicted"/>
<dbReference type="AlphaFoldDB" id="A0A4Q8BFR1"/>
<dbReference type="EMBL" id="SHLD01000001">
    <property type="protein sequence ID" value="RZU76578.1"/>
    <property type="molecule type" value="Genomic_DNA"/>
</dbReference>
<evidence type="ECO:0000313" key="1">
    <source>
        <dbReference type="EMBL" id="RZU76578.1"/>
    </source>
</evidence>
<evidence type="ECO:0000313" key="2">
    <source>
        <dbReference type="Proteomes" id="UP000294114"/>
    </source>
</evidence>
<organism evidence="1 2">
    <name type="scientific">Micromonospora kangleipakensis</name>
    <dbReference type="NCBI Taxonomy" id="1077942"/>
    <lineage>
        <taxon>Bacteria</taxon>
        <taxon>Bacillati</taxon>
        <taxon>Actinomycetota</taxon>
        <taxon>Actinomycetes</taxon>
        <taxon>Micromonosporales</taxon>
        <taxon>Micromonosporaceae</taxon>
        <taxon>Micromonospora</taxon>
    </lineage>
</organism>
<gene>
    <name evidence="1" type="ORF">EV384_5243</name>
</gene>
<dbReference type="Proteomes" id="UP000294114">
    <property type="component" value="Unassembled WGS sequence"/>
</dbReference>
<keyword evidence="2" id="KW-1185">Reference proteome</keyword>
<sequence>MTFPVGAPRVGRSVDVGGVIGRAEGGTVIWPVAEAYARIRGDLSEVELIAIAARTTVVAGRPIMHQPVGYVVLSRGPYRPPTIHEIRYGSAEVGEQEALGSGLTFTGVTSGGGFEDQLYAARADDGGLVHGRPAVVSHISGGNATLAWEPAQGIVAYVGYSGSQLDKEAIAALRRLAERARALTSSEWRATNPQIIDQINEPG</sequence>
<accession>A0A4Q8BFR1</accession>
<protein>
    <submittedName>
        <fullName evidence="1">Uncharacterized protein</fullName>
    </submittedName>
</protein>